<feature type="compositionally biased region" description="Acidic residues" evidence="4">
    <location>
        <begin position="95"/>
        <end position="106"/>
    </location>
</feature>
<feature type="compositionally biased region" description="Polar residues" evidence="4">
    <location>
        <begin position="688"/>
        <end position="703"/>
    </location>
</feature>
<feature type="domain" description="HTH myb-type" evidence="6">
    <location>
        <begin position="842"/>
        <end position="889"/>
    </location>
</feature>
<evidence type="ECO:0000256" key="4">
    <source>
        <dbReference type="SAM" id="MobiDB-lite"/>
    </source>
</evidence>
<dbReference type="GO" id="GO:0003700">
    <property type="term" value="F:DNA-binding transcription factor activity"/>
    <property type="evidence" value="ECO:0007669"/>
    <property type="project" value="TreeGrafter"/>
</dbReference>
<dbReference type="InterPro" id="IPR051651">
    <property type="entry name" value="DMTF1_DNA-bind_reg"/>
</dbReference>
<dbReference type="AlphaFoldDB" id="A0A9P9A868"/>
<accession>A0A9P9A868</accession>
<dbReference type="Pfam" id="PF00249">
    <property type="entry name" value="Myb_DNA-binding"/>
    <property type="match status" value="1"/>
</dbReference>
<feature type="compositionally biased region" description="Low complexity" evidence="4">
    <location>
        <begin position="107"/>
        <end position="119"/>
    </location>
</feature>
<evidence type="ECO:0000256" key="3">
    <source>
        <dbReference type="ARBA" id="ARBA00023242"/>
    </source>
</evidence>
<feature type="compositionally biased region" description="Basic and acidic residues" evidence="4">
    <location>
        <begin position="336"/>
        <end position="346"/>
    </location>
</feature>
<feature type="compositionally biased region" description="Low complexity" evidence="4">
    <location>
        <begin position="256"/>
        <end position="265"/>
    </location>
</feature>
<evidence type="ECO:0000256" key="2">
    <source>
        <dbReference type="ARBA" id="ARBA00023125"/>
    </source>
</evidence>
<dbReference type="PANTHER" id="PTHR46380:SF2">
    <property type="entry name" value="CYCLIN-D-BINDING MYB-LIKE TRANSCRIPTION FACTOR 1"/>
    <property type="match status" value="1"/>
</dbReference>
<feature type="compositionally biased region" description="Polar residues" evidence="4">
    <location>
        <begin position="291"/>
        <end position="303"/>
    </location>
</feature>
<evidence type="ECO:0000259" key="5">
    <source>
        <dbReference type="PROSITE" id="PS50090"/>
    </source>
</evidence>
<comment type="subcellular location">
    <subcellularLocation>
        <location evidence="1">Nucleus</location>
    </subcellularLocation>
</comment>
<feature type="compositionally biased region" description="Low complexity" evidence="4">
    <location>
        <begin position="394"/>
        <end position="421"/>
    </location>
</feature>
<gene>
    <name evidence="7" type="ORF">F5X68DRAFT_278871</name>
</gene>
<feature type="domain" description="Myb-like" evidence="5">
    <location>
        <begin position="888"/>
        <end position="947"/>
    </location>
</feature>
<dbReference type="GO" id="GO:0000976">
    <property type="term" value="F:transcription cis-regulatory region binding"/>
    <property type="evidence" value="ECO:0007669"/>
    <property type="project" value="TreeGrafter"/>
</dbReference>
<feature type="compositionally biased region" description="Low complexity" evidence="4">
    <location>
        <begin position="441"/>
        <end position="451"/>
    </location>
</feature>
<evidence type="ECO:0000313" key="7">
    <source>
        <dbReference type="EMBL" id="KAH6671005.1"/>
    </source>
</evidence>
<dbReference type="InterPro" id="IPR009057">
    <property type="entry name" value="Homeodomain-like_sf"/>
</dbReference>
<name>A0A9P9A868_9PEZI</name>
<feature type="compositionally biased region" description="Acidic residues" evidence="4">
    <location>
        <begin position="568"/>
        <end position="604"/>
    </location>
</feature>
<feature type="region of interest" description="Disordered" evidence="4">
    <location>
        <begin position="175"/>
        <end position="229"/>
    </location>
</feature>
<dbReference type="InterPro" id="IPR017930">
    <property type="entry name" value="Myb_dom"/>
</dbReference>
<feature type="compositionally biased region" description="Acidic residues" evidence="4">
    <location>
        <begin position="542"/>
        <end position="559"/>
    </location>
</feature>
<dbReference type="CDD" id="cd00167">
    <property type="entry name" value="SANT"/>
    <property type="match status" value="2"/>
</dbReference>
<sequence length="951" mass="100616">MAPVNSDSAPAVNGRRFRIKRSPRKIIVRPEPISSESDDDDTKNSSDDSVSKGVAESSPSRKAPGAAKKTALESIVARPVASAVDAENASKDGSSGEDESESDSGSDDTSSSDSTSDSESNSDSDEVENEQQSVQTDQAREQARAVAAEALVSLSSANSTPGADDKVIAKINGALSKTQTPVASPGSDNAKTRNTRATATRKKAQPPVEMPPPSTQRATRSSSAVPNVNISKVATKLAETRKKAPAVVAAQLADISSASSSSSESSGDKDIAAPRQLRKRTPLPDAVAPNSRKSLPSSSNLATNGGKGAARKKAPAIVAAQLADVSSASSSSSESSGDKDVVESRQLRKRTPLVDAAPPSGQKPPPSSSAVNGSQVATRSRSPRKKTPAAVAPSVGDTSTSSESSESSESSADSSGDKSVVQSTETPSREDTPAVEAVAPSSSKTRPGSSSQTNGIKGLAKTTSPRKKAPAVEAATATDASSSESSGDKVVQEMSASQRRSQILAAAALAVLPRSVTPTAAPAASNRSGRDTEVVVAPPTPSEDDMEVDVQAGDVDDTSVDSKNDDSVNVDDPDATDVEDDDATDVENDTSADADDVQLVDAEDAQPNGRREESADLSMSQGSKYPATPRLATKRKATQNKSASTERPAKRRQVEPASSSRLREEVDESPSNTSRSAEDQLLEETAATPLQPSRQKSKPTFKQTPMGFKPRLARTPASAASSSKQTRKPLPASPNPKAARARRVTSTPRTPGSSSSASSLNAQEKKAILDAVNKWKRDHDLSSTELNDLVQERMPVGKPNWVEQPTVHKFWETVLRAASGRQRDTAIKHCRAMFHNFGSLSGKFTEQEDEEIVRLVETGGRNWAKWSVVLDRPATAIRKRYENYLICKDKKKTGPWSVPETELLIELVNDFTRDKGPDEKINWVQISKKMGGTRSRLQCLQKYSKLDTSSF</sequence>
<feature type="region of interest" description="Disordered" evidence="4">
    <location>
        <begin position="1"/>
        <end position="146"/>
    </location>
</feature>
<evidence type="ECO:0000313" key="8">
    <source>
        <dbReference type="Proteomes" id="UP000770015"/>
    </source>
</evidence>
<dbReference type="Proteomes" id="UP000770015">
    <property type="component" value="Unassembled WGS sequence"/>
</dbReference>
<dbReference type="InterPro" id="IPR001005">
    <property type="entry name" value="SANT/Myb"/>
</dbReference>
<dbReference type="SUPFAM" id="SSF46689">
    <property type="entry name" value="Homeodomain-like"/>
    <property type="match status" value="2"/>
</dbReference>
<evidence type="ECO:0000259" key="6">
    <source>
        <dbReference type="PROSITE" id="PS51294"/>
    </source>
</evidence>
<comment type="caution">
    <text evidence="7">The sequence shown here is derived from an EMBL/GenBank/DDBJ whole genome shotgun (WGS) entry which is preliminary data.</text>
</comment>
<feature type="compositionally biased region" description="Basic residues" evidence="4">
    <location>
        <begin position="15"/>
        <end position="27"/>
    </location>
</feature>
<feature type="compositionally biased region" description="Acidic residues" evidence="4">
    <location>
        <begin position="120"/>
        <end position="129"/>
    </location>
</feature>
<feature type="domain" description="Myb-like" evidence="5">
    <location>
        <begin position="842"/>
        <end position="885"/>
    </location>
</feature>
<dbReference type="OrthoDB" id="39591at2759"/>
<feature type="compositionally biased region" description="Low complexity" evidence="4">
    <location>
        <begin position="471"/>
        <end position="485"/>
    </location>
</feature>
<evidence type="ECO:0000256" key="1">
    <source>
        <dbReference type="ARBA" id="ARBA00004123"/>
    </source>
</evidence>
<protein>
    <submittedName>
        <fullName evidence="7">Uncharacterized protein</fullName>
    </submittedName>
</protein>
<dbReference type="PROSITE" id="PS50090">
    <property type="entry name" value="MYB_LIKE"/>
    <property type="match status" value="2"/>
</dbReference>
<keyword evidence="2" id="KW-0238">DNA-binding</keyword>
<dbReference type="EMBL" id="JAGSXJ010000029">
    <property type="protein sequence ID" value="KAH6671005.1"/>
    <property type="molecule type" value="Genomic_DNA"/>
</dbReference>
<feature type="compositionally biased region" description="Polar residues" evidence="4">
    <location>
        <begin position="215"/>
        <end position="229"/>
    </location>
</feature>
<reference evidence="7" key="1">
    <citation type="journal article" date="2021" name="Nat. Commun.">
        <title>Genetic determinants of endophytism in the Arabidopsis root mycobiome.</title>
        <authorList>
            <person name="Mesny F."/>
            <person name="Miyauchi S."/>
            <person name="Thiergart T."/>
            <person name="Pickel B."/>
            <person name="Atanasova L."/>
            <person name="Karlsson M."/>
            <person name="Huettel B."/>
            <person name="Barry K.W."/>
            <person name="Haridas S."/>
            <person name="Chen C."/>
            <person name="Bauer D."/>
            <person name="Andreopoulos W."/>
            <person name="Pangilinan J."/>
            <person name="LaButti K."/>
            <person name="Riley R."/>
            <person name="Lipzen A."/>
            <person name="Clum A."/>
            <person name="Drula E."/>
            <person name="Henrissat B."/>
            <person name="Kohler A."/>
            <person name="Grigoriev I.V."/>
            <person name="Martin F.M."/>
            <person name="Hacquard S."/>
        </authorList>
    </citation>
    <scope>NUCLEOTIDE SEQUENCE</scope>
    <source>
        <strain evidence="7">MPI-SDFR-AT-0117</strain>
    </source>
</reference>
<dbReference type="PANTHER" id="PTHR46380">
    <property type="entry name" value="CYCLIN-D-BINDING MYB-LIKE TRANSCRIPTION FACTOR 1"/>
    <property type="match status" value="1"/>
</dbReference>
<feature type="compositionally biased region" description="Polar residues" evidence="4">
    <location>
        <begin position="371"/>
        <end position="380"/>
    </location>
</feature>
<dbReference type="Gene3D" id="1.10.10.60">
    <property type="entry name" value="Homeodomain-like"/>
    <property type="match status" value="2"/>
</dbReference>
<dbReference type="SMART" id="SM00717">
    <property type="entry name" value="SANT"/>
    <property type="match status" value="2"/>
</dbReference>
<organism evidence="7 8">
    <name type="scientific">Plectosphaerella plurivora</name>
    <dbReference type="NCBI Taxonomy" id="936078"/>
    <lineage>
        <taxon>Eukaryota</taxon>
        <taxon>Fungi</taxon>
        <taxon>Dikarya</taxon>
        <taxon>Ascomycota</taxon>
        <taxon>Pezizomycotina</taxon>
        <taxon>Sordariomycetes</taxon>
        <taxon>Hypocreomycetidae</taxon>
        <taxon>Glomerellales</taxon>
        <taxon>Plectosphaerellaceae</taxon>
        <taxon>Plectosphaerella</taxon>
    </lineage>
</organism>
<dbReference type="PROSITE" id="PS51294">
    <property type="entry name" value="HTH_MYB"/>
    <property type="match status" value="1"/>
</dbReference>
<keyword evidence="3" id="KW-0539">Nucleus</keyword>
<keyword evidence="8" id="KW-1185">Reference proteome</keyword>
<proteinExistence type="predicted"/>
<dbReference type="GO" id="GO:0005634">
    <property type="term" value="C:nucleus"/>
    <property type="evidence" value="ECO:0007669"/>
    <property type="project" value="UniProtKB-SubCell"/>
</dbReference>
<feature type="compositionally biased region" description="Low complexity" evidence="4">
    <location>
        <begin position="315"/>
        <end position="335"/>
    </location>
</feature>
<feature type="region of interest" description="Disordered" evidence="4">
    <location>
        <begin position="254"/>
        <end position="763"/>
    </location>
</feature>